<dbReference type="InterPro" id="IPR036291">
    <property type="entry name" value="NAD(P)-bd_dom_sf"/>
</dbReference>
<proteinExistence type="predicted"/>
<reference evidence="5" key="1">
    <citation type="submission" date="2013-08" db="EMBL/GenBank/DDBJ databases">
        <authorList>
            <person name="Mendez C."/>
            <person name="Richter M."/>
            <person name="Ferrer M."/>
            <person name="Sanchez J."/>
        </authorList>
    </citation>
    <scope>NUCLEOTIDE SEQUENCE</scope>
</reference>
<name>T1AR47_9ZZZZ</name>
<dbReference type="InterPro" id="IPR013149">
    <property type="entry name" value="ADH-like_C"/>
</dbReference>
<dbReference type="PANTHER" id="PTHR48106:SF13">
    <property type="entry name" value="QUINONE OXIDOREDUCTASE-RELATED"/>
    <property type="match status" value="1"/>
</dbReference>
<dbReference type="GO" id="GO:0003960">
    <property type="term" value="F:quinone reductase (NADPH) activity"/>
    <property type="evidence" value="ECO:0007669"/>
    <property type="project" value="TreeGrafter"/>
</dbReference>
<dbReference type="EMBL" id="AUZZ01007070">
    <property type="protein sequence ID" value="EQD43652.1"/>
    <property type="molecule type" value="Genomic_DNA"/>
</dbReference>
<dbReference type="InterPro" id="IPR011032">
    <property type="entry name" value="GroES-like_sf"/>
</dbReference>
<dbReference type="EMBL" id="AUZX01007411">
    <property type="protein sequence ID" value="EQD59842.1"/>
    <property type="molecule type" value="Genomic_DNA"/>
</dbReference>
<sequence>MKAMIPTDNMQHMVQLAEVPEPQPAPDEAIIGVEAYSVNRGETFQLAAPKAHWRPGKDVAGRVLRAAADGSGPPEGARVVGHPPSHGWAERVAVPASQLAMLPDGISFAQAAALPLAGLTAIRLLRAAGPLASRRVLMTGASGGVGHYLTELVAPMGAELTVVTATPERAQRLRELGASHAVHDVADAQGPFDVLLESVGGASFSTALSMLGPHGLAIWFGQAGGIAPTLDFFALFSGPSSGTIRHFDYTDSDVPDGTDLATLVRLVDTGHLHPEIGLVNDWMQTAEVLDTLRGRGIRGNAVLMVG</sequence>
<keyword evidence="1" id="KW-0521">NADP</keyword>
<dbReference type="AlphaFoldDB" id="T1AR47"/>
<dbReference type="SUPFAM" id="SSF51735">
    <property type="entry name" value="NAD(P)-binding Rossmann-fold domains"/>
    <property type="match status" value="1"/>
</dbReference>
<gene>
    <name evidence="5" type="ORF">B1A_10413</name>
    <name evidence="4" type="ORF">B2A_09784</name>
</gene>
<evidence type="ECO:0000259" key="3">
    <source>
        <dbReference type="SMART" id="SM00829"/>
    </source>
</evidence>
<dbReference type="PANTHER" id="PTHR48106">
    <property type="entry name" value="QUINONE OXIDOREDUCTASE PIG3-RELATED"/>
    <property type="match status" value="1"/>
</dbReference>
<dbReference type="InterPro" id="IPR020843">
    <property type="entry name" value="ER"/>
</dbReference>
<comment type="caution">
    <text evidence="5">The sequence shown here is derived from an EMBL/GenBank/DDBJ whole genome shotgun (WGS) entry which is preliminary data.</text>
</comment>
<dbReference type="SMART" id="SM00829">
    <property type="entry name" value="PKS_ER"/>
    <property type="match status" value="1"/>
</dbReference>
<dbReference type="GO" id="GO:0005829">
    <property type="term" value="C:cytosol"/>
    <property type="evidence" value="ECO:0007669"/>
    <property type="project" value="TreeGrafter"/>
</dbReference>
<dbReference type="Gene3D" id="3.90.180.10">
    <property type="entry name" value="Medium-chain alcohol dehydrogenases, catalytic domain"/>
    <property type="match status" value="1"/>
</dbReference>
<evidence type="ECO:0000256" key="2">
    <source>
        <dbReference type="ARBA" id="ARBA00023002"/>
    </source>
</evidence>
<feature type="domain" description="Enoyl reductase (ER)" evidence="3">
    <location>
        <begin position="12"/>
        <end position="303"/>
    </location>
</feature>
<dbReference type="Gene3D" id="3.40.50.720">
    <property type="entry name" value="NAD(P)-binding Rossmann-like Domain"/>
    <property type="match status" value="1"/>
</dbReference>
<organism evidence="5">
    <name type="scientific">mine drainage metagenome</name>
    <dbReference type="NCBI Taxonomy" id="410659"/>
    <lineage>
        <taxon>unclassified sequences</taxon>
        <taxon>metagenomes</taxon>
        <taxon>ecological metagenomes</taxon>
    </lineage>
</organism>
<evidence type="ECO:0000313" key="5">
    <source>
        <dbReference type="EMBL" id="EQD59842.1"/>
    </source>
</evidence>
<evidence type="ECO:0000256" key="1">
    <source>
        <dbReference type="ARBA" id="ARBA00022857"/>
    </source>
</evidence>
<protein>
    <submittedName>
        <fullName evidence="5">Alcohol dehydrogenase zinc-binding domain protein</fullName>
    </submittedName>
</protein>
<dbReference type="GO" id="GO:0070402">
    <property type="term" value="F:NADPH binding"/>
    <property type="evidence" value="ECO:0007669"/>
    <property type="project" value="TreeGrafter"/>
</dbReference>
<reference evidence="5" key="2">
    <citation type="journal article" date="2014" name="ISME J.">
        <title>Microbial stratification in low pH oxic and suboxic macroscopic growths along an acid mine drainage.</title>
        <authorList>
            <person name="Mendez-Garcia C."/>
            <person name="Mesa V."/>
            <person name="Sprenger R.R."/>
            <person name="Richter M."/>
            <person name="Diez M.S."/>
            <person name="Solano J."/>
            <person name="Bargiela R."/>
            <person name="Golyshina O.V."/>
            <person name="Manteca A."/>
            <person name="Ramos J.L."/>
            <person name="Gallego J.R."/>
            <person name="Llorente I."/>
            <person name="Martins Dos Santos V.A."/>
            <person name="Jensen O.N."/>
            <person name="Pelaez A.I."/>
            <person name="Sanchez J."/>
            <person name="Ferrer M."/>
        </authorList>
    </citation>
    <scope>NUCLEOTIDE SEQUENCE</scope>
</reference>
<keyword evidence="2" id="KW-0560">Oxidoreductase</keyword>
<dbReference type="SUPFAM" id="SSF50129">
    <property type="entry name" value="GroES-like"/>
    <property type="match status" value="1"/>
</dbReference>
<accession>T1AR47</accession>
<dbReference type="Pfam" id="PF00107">
    <property type="entry name" value="ADH_zinc_N"/>
    <property type="match status" value="1"/>
</dbReference>
<evidence type="ECO:0000313" key="4">
    <source>
        <dbReference type="EMBL" id="EQD43652.1"/>
    </source>
</evidence>
<dbReference type="GO" id="GO:0035925">
    <property type="term" value="F:mRNA 3'-UTR AU-rich region binding"/>
    <property type="evidence" value="ECO:0007669"/>
    <property type="project" value="TreeGrafter"/>
</dbReference>